<name>A0ACC2J389_9PEZI</name>
<comment type="caution">
    <text evidence="1">The sequence shown here is derived from an EMBL/GenBank/DDBJ whole genome shotgun (WGS) entry which is preliminary data.</text>
</comment>
<proteinExistence type="predicted"/>
<protein>
    <submittedName>
        <fullName evidence="1">Uncharacterized protein</fullName>
    </submittedName>
</protein>
<dbReference type="EMBL" id="JAPUUL010003704">
    <property type="protein sequence ID" value="KAJ8121886.1"/>
    <property type="molecule type" value="Genomic_DNA"/>
</dbReference>
<organism evidence="1 2">
    <name type="scientific">Lasiodiplodia mahajangana</name>
    <dbReference type="NCBI Taxonomy" id="1108764"/>
    <lineage>
        <taxon>Eukaryota</taxon>
        <taxon>Fungi</taxon>
        <taxon>Dikarya</taxon>
        <taxon>Ascomycota</taxon>
        <taxon>Pezizomycotina</taxon>
        <taxon>Dothideomycetes</taxon>
        <taxon>Dothideomycetes incertae sedis</taxon>
        <taxon>Botryosphaeriales</taxon>
        <taxon>Botryosphaeriaceae</taxon>
        <taxon>Lasiodiplodia</taxon>
    </lineage>
</organism>
<accession>A0ACC2J389</accession>
<evidence type="ECO:0000313" key="2">
    <source>
        <dbReference type="Proteomes" id="UP001153332"/>
    </source>
</evidence>
<reference evidence="1" key="1">
    <citation type="submission" date="2022-12" db="EMBL/GenBank/DDBJ databases">
        <title>Genome Sequence of Lasiodiplodia mahajangana.</title>
        <authorList>
            <person name="Buettner E."/>
        </authorList>
    </citation>
    <scope>NUCLEOTIDE SEQUENCE</scope>
    <source>
        <strain evidence="1">VT137</strain>
    </source>
</reference>
<sequence length="135" mass="15243">MKLLLFLLTSFLGLVASSPTNHTELATMKNMFYEMGIADPMTFKLVDRLVELAAIPHQVRDISNLTDQDQHFEGLQLYSIPQGEVRCHKDKQLDYMSVMAAVGKPNVHKSLKEAIWMPRGIGDILLDYNHGNAWG</sequence>
<dbReference type="Proteomes" id="UP001153332">
    <property type="component" value="Unassembled WGS sequence"/>
</dbReference>
<keyword evidence="2" id="KW-1185">Reference proteome</keyword>
<gene>
    <name evidence="1" type="ORF">O1611_g9982</name>
</gene>
<evidence type="ECO:0000313" key="1">
    <source>
        <dbReference type="EMBL" id="KAJ8121886.1"/>
    </source>
</evidence>